<accession>A0A0G3VQN8</accession>
<proteinExistence type="predicted"/>
<keyword evidence="2" id="KW-0150">Chloroplast</keyword>
<reference evidence="2" key="1">
    <citation type="journal article" date="2015" name="J. Eukaryot. Microbiol.">
        <title>Chloroplast Genome Evolution in the Euglenaceae.</title>
        <authorList>
            <person name="Bennett M.S."/>
            <person name="Triemer R.E."/>
        </authorList>
    </citation>
    <scope>NUCLEOTIDE SEQUENCE</scope>
    <source>
        <strain evidence="2">SAG 1224-5/15</strain>
    </source>
</reference>
<dbReference type="PANTHER" id="PTHR33642">
    <property type="entry name" value="COX1/OXI3 INTRON 1 PROTEIN-RELATED"/>
    <property type="match status" value="1"/>
</dbReference>
<keyword evidence="1" id="KW-0472">Membrane</keyword>
<keyword evidence="1" id="KW-1133">Transmembrane helix</keyword>
<dbReference type="GO" id="GO:0090615">
    <property type="term" value="P:mitochondrial mRNA processing"/>
    <property type="evidence" value="ECO:0007669"/>
    <property type="project" value="TreeGrafter"/>
</dbReference>
<keyword evidence="2" id="KW-0934">Plastid</keyword>
<dbReference type="EMBL" id="KP686076">
    <property type="protein sequence ID" value="AKL82347.1"/>
    <property type="molecule type" value="Genomic_DNA"/>
</dbReference>
<name>A0A0G3VQN8_EUGGR</name>
<sequence length="758" mass="93073">MYQSNLNLQKKVTSDLLYYSWLSLKCGWKYFFEIHNYCLFNSISRSWFKRTSSLIKKGFFIYPTVPLKIKNFFLSCTKKNFNLLKFKIVENAFLIIIKNFFIYKIYVQSMNLIECIFNVTSFSFMKPFFCKQCPNLLFSLTFFPFFKNDFLQKKKYFNSNKNFVKNFFSNEYFFSSSNSFFSIKFWDSQIKNFMTLKIIKLFDYVHKVRLKNIFSKFTYDSFFFVEIDKMFNLNLVNISSNLIYNSIENFGCSLLSSFFLNLYILEGDFFLDRFIFKYSFKRNLFKTFFSFKKVSFFYQYSLKNFIPLRLEKNFFVSSFLKEVNSGKYHNIDIFYLFNNKVFTVYEKNIYYVRYLNFLIFGFLSSKNFIFFFKLKYLFFLRNKLYFNFREVQIFSSSNDKVIFLGVYIAYNKIYNFFEKLRVNKKYFLNVFQKIITKHNTFLKALKNIFHYSRCFNFFKKNCYPNFYKKKKFSFFNFYTESFRILKFFDAFFINTHHFFLPVELITSTKLVNFQKYTMYSFDFYNQKLSILLKDILENFNQFLSCSLVSIDLNLYNCLFEFKKHLVLLYNYYSPVYSFFSKRQRYKLNFNSFNYYSFSNFSGQNRSFFSSKANQFRFFKFFVPFKVFLKKLRLLGFIHPFKFRPIGNVRLLLFEDKFILRNFGFFVYSVLNWFSICENFSHLRFFVELIRESCFLTLCRKHNKMKLWSYSVYTFDLVFSKSVYRTISFFPTRKFIFNLKRKSFLVDVRFNLDETIFLE</sequence>
<feature type="transmembrane region" description="Helical" evidence="1">
    <location>
        <begin position="354"/>
        <end position="374"/>
    </location>
</feature>
<dbReference type="GO" id="GO:0003964">
    <property type="term" value="F:RNA-directed DNA polymerase activity"/>
    <property type="evidence" value="ECO:0007669"/>
    <property type="project" value="TreeGrafter"/>
</dbReference>
<keyword evidence="1" id="KW-0812">Transmembrane</keyword>
<dbReference type="AlphaFoldDB" id="A0A0G3VQN8"/>
<evidence type="ECO:0000256" key="1">
    <source>
        <dbReference type="SAM" id="Phobius"/>
    </source>
</evidence>
<geneLocation type="chloroplast" evidence="2"/>
<gene>
    <name evidence="2" type="primary">mat2</name>
</gene>
<protein>
    <submittedName>
        <fullName evidence="2">Maturase</fullName>
    </submittedName>
</protein>
<evidence type="ECO:0000313" key="2">
    <source>
        <dbReference type="EMBL" id="AKL82347.1"/>
    </source>
</evidence>
<dbReference type="GO" id="GO:0006315">
    <property type="term" value="P:homing of group II introns"/>
    <property type="evidence" value="ECO:0007669"/>
    <property type="project" value="TreeGrafter"/>
</dbReference>
<dbReference type="PANTHER" id="PTHR33642:SF3">
    <property type="entry name" value="NUCLEAR INTRON MATURASE 4, MITOCHONDRIAL"/>
    <property type="match status" value="1"/>
</dbReference>
<dbReference type="GO" id="GO:0005739">
    <property type="term" value="C:mitochondrion"/>
    <property type="evidence" value="ECO:0007669"/>
    <property type="project" value="TreeGrafter"/>
</dbReference>
<organism evidence="2">
    <name type="scientific">Euglena gracilis var. bacillaris</name>
    <dbReference type="NCBI Taxonomy" id="158060"/>
    <lineage>
        <taxon>Eukaryota</taxon>
        <taxon>Discoba</taxon>
        <taxon>Euglenozoa</taxon>
        <taxon>Euglenida</taxon>
        <taxon>Spirocuta</taxon>
        <taxon>Euglenophyceae</taxon>
        <taxon>Euglenales</taxon>
        <taxon>Euglenaceae</taxon>
        <taxon>Euglena</taxon>
    </lineage>
</organism>